<dbReference type="CDD" id="cd00198">
    <property type="entry name" value="vWFA"/>
    <property type="match status" value="1"/>
</dbReference>
<keyword evidence="5" id="KW-1185">Reference proteome</keyword>
<feature type="transmembrane region" description="Helical" evidence="1">
    <location>
        <begin position="554"/>
        <end position="578"/>
    </location>
</feature>
<dbReference type="InterPro" id="IPR002035">
    <property type="entry name" value="VWF_A"/>
</dbReference>
<protein>
    <submittedName>
        <fullName evidence="4">TIGR03503 family protein</fullName>
    </submittedName>
</protein>
<feature type="signal peptide" evidence="2">
    <location>
        <begin position="1"/>
        <end position="28"/>
    </location>
</feature>
<keyword evidence="1" id="KW-1133">Transmembrane helix</keyword>
<dbReference type="SMART" id="SM00327">
    <property type="entry name" value="VWA"/>
    <property type="match status" value="1"/>
</dbReference>
<dbReference type="Pfam" id="PF00092">
    <property type="entry name" value="VWA"/>
    <property type="match status" value="1"/>
</dbReference>
<proteinExistence type="predicted"/>
<evidence type="ECO:0000256" key="2">
    <source>
        <dbReference type="SAM" id="SignalP"/>
    </source>
</evidence>
<gene>
    <name evidence="4" type="ORF">SAMN05421644_11013</name>
</gene>
<reference evidence="5" key="1">
    <citation type="submission" date="2016-10" db="EMBL/GenBank/DDBJ databases">
        <authorList>
            <person name="Varghese N."/>
            <person name="Submissions S."/>
        </authorList>
    </citation>
    <scope>NUCLEOTIDE SEQUENCE [LARGE SCALE GENOMIC DNA]</scope>
    <source>
        <strain evidence="5">DSM 173</strain>
    </source>
</reference>
<dbReference type="Proteomes" id="UP000198672">
    <property type="component" value="Unassembled WGS sequence"/>
</dbReference>
<dbReference type="PROSITE" id="PS50234">
    <property type="entry name" value="VWFA"/>
    <property type="match status" value="1"/>
</dbReference>
<name>A0A1H3DWH5_ALLWA</name>
<sequence length="608" mass="66663">MVALIRAFCLWQWLLLSGALIMPFTAFAAPADVRLLIDVSGSMRQNDPQNLRAPALQIVNELIPLGTSAGVWLFAEQQEILATPAIVDADWKKRLRDRLARIHSRGRFTDIEGAIRAATADWTQAPAAGERHLIILTDGLVDISKDATESAASRERILSEQITALKTQGVKVHTIGLSNQIDEPLMRQLAKETDGWLEIAQDADSLQRLFLRMLEESAPPTTVPIAGNQFTIDEQVREFTLLAFRAQGGKTELITPTGERIRADQPLPDVKWRAELSYDLVTLANPKPGQWRILGVEDPDNRVVIVTALNIEAAPVPNAVMPGETVALESWLTEHGQPITRTDLLQLLNATCTLTPEFELPANAAAPVQVEEGEQPPAPRLAPTQLAMSFNPATNRFAATLQTQTLIPGVYRLDLVIDGGTFQRQLTQRLKIKDKPLTITYEQQLPSDIVPFAAILLRLAADQDVLDTLSVSGYLLARGPNGWSEVVELPKGKRFPLLIKIPIQRPGDYTVTSHFIANRLSGDMLEIQPEPCNVNFEFDAPPEPSATPEAPLSWGWLALYLLGGNALLGVALGLTWWLMVQRARPAAQDVIAKTAANSAGSGKRTSRS</sequence>
<accession>A0A1H3DWH5</accession>
<keyword evidence="1" id="KW-0472">Membrane</keyword>
<dbReference type="SUPFAM" id="SSF53300">
    <property type="entry name" value="vWA-like"/>
    <property type="match status" value="1"/>
</dbReference>
<dbReference type="AlphaFoldDB" id="A0A1H3DWH5"/>
<dbReference type="Gene3D" id="3.40.50.410">
    <property type="entry name" value="von Willebrand factor, type A domain"/>
    <property type="match status" value="1"/>
</dbReference>
<evidence type="ECO:0000313" key="5">
    <source>
        <dbReference type="Proteomes" id="UP000198672"/>
    </source>
</evidence>
<organism evidence="4 5">
    <name type="scientific">Allochromatium warmingii</name>
    <name type="common">Chromatium warmingii</name>
    <dbReference type="NCBI Taxonomy" id="61595"/>
    <lineage>
        <taxon>Bacteria</taxon>
        <taxon>Pseudomonadati</taxon>
        <taxon>Pseudomonadota</taxon>
        <taxon>Gammaproteobacteria</taxon>
        <taxon>Chromatiales</taxon>
        <taxon>Chromatiaceae</taxon>
        <taxon>Allochromatium</taxon>
    </lineage>
</organism>
<evidence type="ECO:0000313" key="4">
    <source>
        <dbReference type="EMBL" id="SDX69959.1"/>
    </source>
</evidence>
<keyword evidence="2" id="KW-0732">Signal</keyword>
<evidence type="ECO:0000256" key="1">
    <source>
        <dbReference type="SAM" id="Phobius"/>
    </source>
</evidence>
<feature type="chain" id="PRO_5011713706" evidence="2">
    <location>
        <begin position="29"/>
        <end position="608"/>
    </location>
</feature>
<feature type="domain" description="VWFA" evidence="3">
    <location>
        <begin position="32"/>
        <end position="214"/>
    </location>
</feature>
<evidence type="ECO:0000259" key="3">
    <source>
        <dbReference type="PROSITE" id="PS50234"/>
    </source>
</evidence>
<dbReference type="STRING" id="61595.SAMN05421644_11013"/>
<dbReference type="InterPro" id="IPR036465">
    <property type="entry name" value="vWFA_dom_sf"/>
</dbReference>
<dbReference type="EMBL" id="FNOW01000010">
    <property type="protein sequence ID" value="SDX69959.1"/>
    <property type="molecule type" value="Genomic_DNA"/>
</dbReference>
<keyword evidence="1" id="KW-0812">Transmembrane</keyword>